<comment type="subcellular location">
    <subcellularLocation>
        <location evidence="1">Membrane</location>
    </subcellularLocation>
</comment>
<protein>
    <submittedName>
        <fullName evidence="7">Galactosyldiacylglycerol synthase</fullName>
    </submittedName>
</protein>
<dbReference type="GO" id="GO:0009247">
    <property type="term" value="P:glycolipid biosynthetic process"/>
    <property type="evidence" value="ECO:0007669"/>
    <property type="project" value="InterPro"/>
</dbReference>
<dbReference type="PANTHER" id="PTHR43025:SF3">
    <property type="entry name" value="MONOGALACTOSYLDIACYLGLYCEROL SYNTHASE 1, CHLOROPLASTIC"/>
    <property type="match status" value="1"/>
</dbReference>
<evidence type="ECO:0000256" key="2">
    <source>
        <dbReference type="ARBA" id="ARBA00006962"/>
    </source>
</evidence>
<keyword evidence="3" id="KW-0328">Glycosyltransferase</keyword>
<feature type="domain" description="Diacylglycerol glucosyltransferase N-terminal" evidence="6">
    <location>
        <begin position="15"/>
        <end position="178"/>
    </location>
</feature>
<dbReference type="GO" id="GO:0016758">
    <property type="term" value="F:hexosyltransferase activity"/>
    <property type="evidence" value="ECO:0007669"/>
    <property type="project" value="InterPro"/>
</dbReference>
<evidence type="ECO:0000313" key="7">
    <source>
        <dbReference type="EMBL" id="GGJ09904.1"/>
    </source>
</evidence>
<comment type="similarity">
    <text evidence="2">Belongs to the glycosyltransferase 28 family.</text>
</comment>
<dbReference type="Pfam" id="PF06925">
    <property type="entry name" value="MGDG_synth"/>
    <property type="match status" value="1"/>
</dbReference>
<dbReference type="Gene3D" id="3.40.50.2000">
    <property type="entry name" value="Glycogen Phosphorylase B"/>
    <property type="match status" value="1"/>
</dbReference>
<gene>
    <name evidence="7" type="ORF">GCM10010885_18810</name>
</gene>
<reference evidence="7" key="1">
    <citation type="journal article" date="2014" name="Int. J. Syst. Evol. Microbiol.">
        <title>Complete genome sequence of Corynebacterium casei LMG S-19264T (=DSM 44701T), isolated from a smear-ripened cheese.</title>
        <authorList>
            <consortium name="US DOE Joint Genome Institute (JGI-PGF)"/>
            <person name="Walter F."/>
            <person name="Albersmeier A."/>
            <person name="Kalinowski J."/>
            <person name="Ruckert C."/>
        </authorList>
    </citation>
    <scope>NUCLEOTIDE SEQUENCE</scope>
    <source>
        <strain evidence="7">JCM 18487</strain>
    </source>
</reference>
<keyword evidence="8" id="KW-1185">Reference proteome</keyword>
<dbReference type="SUPFAM" id="SSF53756">
    <property type="entry name" value="UDP-Glycosyltransferase/glycogen phosphorylase"/>
    <property type="match status" value="1"/>
</dbReference>
<comment type="caution">
    <text evidence="7">The sequence shown here is derived from an EMBL/GenBank/DDBJ whole genome shotgun (WGS) entry which is preliminary data.</text>
</comment>
<sequence length="391" mass="43659">MARVLLLTASFGDGHNQAAFAVAEALAQGGDVVKVVDYVEWLHPAVRSFAKFSLLQGVQKAPALYGLFYRSMSRIHPTSSLQRQLNHLGMSHMKRWLAQFRPDVVASTFPTPTGVLSELRGMQYTSVRSAAIVTDYTAHRQWVQVHTDAYFVASDSVKQELLAYGVPEDRIFVTGIPVRSRFGEARVEALRAMRDELRRRHGLRSDQPLILMMGGGAGLFGDMPAWEQVMQDLPAQFVIICGHNDRLQRKLAGLASERIRVLGYTQNVDEWMAMADLLITKAGGITVTEALAMGLPMLLYRPIPGQERENARFVIRAGAARLAEDVRSATQILQELVSRPDVLADMRRHALAQHVHGGAERIAAHLRRLAQWAPVQESPQSRRDRIIPRFS</sequence>
<dbReference type="AlphaFoldDB" id="A0A917NLM8"/>
<dbReference type="InterPro" id="IPR050519">
    <property type="entry name" value="Glycosyltransf_28_UgtP"/>
</dbReference>
<evidence type="ECO:0000259" key="5">
    <source>
        <dbReference type="Pfam" id="PF04101"/>
    </source>
</evidence>
<dbReference type="Pfam" id="PF04101">
    <property type="entry name" value="Glyco_tran_28_C"/>
    <property type="match status" value="1"/>
</dbReference>
<accession>A0A917NLM8</accession>
<dbReference type="PANTHER" id="PTHR43025">
    <property type="entry name" value="MONOGALACTOSYLDIACYLGLYCEROL SYNTHASE"/>
    <property type="match status" value="1"/>
</dbReference>
<name>A0A917NLM8_9BACL</name>
<dbReference type="GO" id="GO:0016020">
    <property type="term" value="C:membrane"/>
    <property type="evidence" value="ECO:0007669"/>
    <property type="project" value="UniProtKB-SubCell"/>
</dbReference>
<dbReference type="EMBL" id="BMOY01000031">
    <property type="protein sequence ID" value="GGJ09904.1"/>
    <property type="molecule type" value="Genomic_DNA"/>
</dbReference>
<evidence type="ECO:0000256" key="3">
    <source>
        <dbReference type="ARBA" id="ARBA00022676"/>
    </source>
</evidence>
<feature type="domain" description="Glycosyl transferase family 28 C-terminal" evidence="5">
    <location>
        <begin position="232"/>
        <end position="337"/>
    </location>
</feature>
<dbReference type="InterPro" id="IPR009695">
    <property type="entry name" value="Diacylglyc_glucosyltr_N"/>
</dbReference>
<evidence type="ECO:0000256" key="4">
    <source>
        <dbReference type="ARBA" id="ARBA00022679"/>
    </source>
</evidence>
<proteinExistence type="inferred from homology"/>
<dbReference type="Proteomes" id="UP000637695">
    <property type="component" value="Unassembled WGS sequence"/>
</dbReference>
<evidence type="ECO:0000256" key="1">
    <source>
        <dbReference type="ARBA" id="ARBA00004370"/>
    </source>
</evidence>
<keyword evidence="4" id="KW-0808">Transferase</keyword>
<reference evidence="7" key="2">
    <citation type="submission" date="2020-09" db="EMBL/GenBank/DDBJ databases">
        <authorList>
            <person name="Sun Q."/>
            <person name="Ohkuma M."/>
        </authorList>
    </citation>
    <scope>NUCLEOTIDE SEQUENCE</scope>
    <source>
        <strain evidence="7">JCM 18487</strain>
    </source>
</reference>
<dbReference type="RefSeq" id="WP_188882669.1">
    <property type="nucleotide sequence ID" value="NZ_BMOY01000031.1"/>
</dbReference>
<evidence type="ECO:0000313" key="8">
    <source>
        <dbReference type="Proteomes" id="UP000637695"/>
    </source>
</evidence>
<evidence type="ECO:0000259" key="6">
    <source>
        <dbReference type="Pfam" id="PF06925"/>
    </source>
</evidence>
<dbReference type="InterPro" id="IPR007235">
    <property type="entry name" value="Glyco_trans_28_C"/>
</dbReference>
<organism evidence="7 8">
    <name type="scientific">Alicyclobacillus cellulosilyticus</name>
    <dbReference type="NCBI Taxonomy" id="1003997"/>
    <lineage>
        <taxon>Bacteria</taxon>
        <taxon>Bacillati</taxon>
        <taxon>Bacillota</taxon>
        <taxon>Bacilli</taxon>
        <taxon>Bacillales</taxon>
        <taxon>Alicyclobacillaceae</taxon>
        <taxon>Alicyclobacillus</taxon>
    </lineage>
</organism>